<protein>
    <submittedName>
        <fullName evidence="1">Uncharacterized protein</fullName>
    </submittedName>
</protein>
<keyword evidence="2" id="KW-1185">Reference proteome</keyword>
<accession>A0A803W2Y8</accession>
<reference evidence="1 2" key="1">
    <citation type="journal article" date="2012" name="Nature">
        <title>The genomic landscape of species divergence in Ficedula flycatchers.</title>
        <authorList>
            <person name="Ellegren H."/>
            <person name="Smeds L."/>
            <person name="Burri R."/>
            <person name="Olason P.I."/>
            <person name="Backstrom N."/>
            <person name="Kawakami T."/>
            <person name="Kunstner A."/>
            <person name="Makinen H."/>
            <person name="Nadachowska-Brzyska K."/>
            <person name="Qvarnstrom A."/>
            <person name="Uebbing S."/>
            <person name="Wolf J.B."/>
        </authorList>
    </citation>
    <scope>NUCLEOTIDE SEQUENCE [LARGE SCALE GENOMIC DNA]</scope>
</reference>
<dbReference type="Proteomes" id="UP000016665">
    <property type="component" value="Chromosome 14"/>
</dbReference>
<reference evidence="1" key="2">
    <citation type="submission" date="2025-08" db="UniProtKB">
        <authorList>
            <consortium name="Ensembl"/>
        </authorList>
    </citation>
    <scope>IDENTIFICATION</scope>
</reference>
<evidence type="ECO:0000313" key="2">
    <source>
        <dbReference type="Proteomes" id="UP000016665"/>
    </source>
</evidence>
<organism evidence="1 2">
    <name type="scientific">Ficedula albicollis</name>
    <name type="common">Collared flycatcher</name>
    <name type="synonym">Muscicapa albicollis</name>
    <dbReference type="NCBI Taxonomy" id="59894"/>
    <lineage>
        <taxon>Eukaryota</taxon>
        <taxon>Metazoa</taxon>
        <taxon>Chordata</taxon>
        <taxon>Craniata</taxon>
        <taxon>Vertebrata</taxon>
        <taxon>Euteleostomi</taxon>
        <taxon>Archelosauria</taxon>
        <taxon>Archosauria</taxon>
        <taxon>Dinosauria</taxon>
        <taxon>Saurischia</taxon>
        <taxon>Theropoda</taxon>
        <taxon>Coelurosauria</taxon>
        <taxon>Aves</taxon>
        <taxon>Neognathae</taxon>
        <taxon>Neoaves</taxon>
        <taxon>Telluraves</taxon>
        <taxon>Australaves</taxon>
        <taxon>Passeriformes</taxon>
        <taxon>Muscicapidae</taxon>
        <taxon>Ficedula</taxon>
    </lineage>
</organism>
<proteinExistence type="predicted"/>
<evidence type="ECO:0000313" key="1">
    <source>
        <dbReference type="Ensembl" id="ENSFALP00000029344.1"/>
    </source>
</evidence>
<name>A0A803W2Y8_FICAL</name>
<dbReference type="AlphaFoldDB" id="A0A803W2Y8"/>
<sequence length="117" mass="13137">TRVGITQWLEKSSCQPFISLQRPAQLRPAGTGQEPRLAQNYFRLRYCPFNIHILKFTLLPSYLISNPPCFQLLFETPSCSRPSGGAEDFACPLTGVLGFVAAGFTPRKPHQGEQHCW</sequence>
<dbReference type="Ensembl" id="ENSFALT00000035312.1">
    <property type="protein sequence ID" value="ENSFALP00000029344.1"/>
    <property type="gene ID" value="ENSFALG00000024631.1"/>
</dbReference>
<reference evidence="1" key="3">
    <citation type="submission" date="2025-09" db="UniProtKB">
        <authorList>
            <consortium name="Ensembl"/>
        </authorList>
    </citation>
    <scope>IDENTIFICATION</scope>
</reference>